<reference evidence="3 4" key="2">
    <citation type="submission" date="2019-01" db="EMBL/GenBank/DDBJ databases">
        <title>A chromosome length genome reference of the Java medaka (oryzias javanicus).</title>
        <authorList>
            <person name="Herpin A."/>
            <person name="Takehana Y."/>
            <person name="Naruse K."/>
            <person name="Ansai S."/>
            <person name="Kawaguchi M."/>
        </authorList>
    </citation>
    <scope>NUCLEOTIDE SEQUENCE [LARGE SCALE GENOMIC DNA]</scope>
    <source>
        <strain evidence="3">RS831</strain>
        <tissue evidence="3">Whole body</tissue>
    </source>
</reference>
<dbReference type="Proteomes" id="UP000283210">
    <property type="component" value="Chromosome 7"/>
</dbReference>
<feature type="region of interest" description="Disordered" evidence="1">
    <location>
        <begin position="138"/>
        <end position="161"/>
    </location>
</feature>
<evidence type="ECO:0008006" key="5">
    <source>
        <dbReference type="Google" id="ProtNLM"/>
    </source>
</evidence>
<keyword evidence="2" id="KW-0472">Membrane</keyword>
<reference evidence="3 4" key="1">
    <citation type="submission" date="2018-11" db="EMBL/GenBank/DDBJ databases">
        <authorList>
            <person name="Lopez-Roques C."/>
            <person name="Donnadieu C."/>
            <person name="Bouchez O."/>
            <person name="Klopp C."/>
            <person name="Cabau C."/>
            <person name="Zahm M."/>
        </authorList>
    </citation>
    <scope>NUCLEOTIDE SEQUENCE [LARGE SCALE GENOMIC DNA]</scope>
    <source>
        <strain evidence="3">RS831</strain>
        <tissue evidence="3">Whole body</tissue>
    </source>
</reference>
<organism evidence="3 4">
    <name type="scientific">Oryzias javanicus</name>
    <name type="common">Javanese ricefish</name>
    <name type="synonym">Aplocheilus javanicus</name>
    <dbReference type="NCBI Taxonomy" id="123683"/>
    <lineage>
        <taxon>Eukaryota</taxon>
        <taxon>Metazoa</taxon>
        <taxon>Chordata</taxon>
        <taxon>Craniata</taxon>
        <taxon>Vertebrata</taxon>
        <taxon>Euteleostomi</taxon>
        <taxon>Actinopterygii</taxon>
        <taxon>Neopterygii</taxon>
        <taxon>Teleostei</taxon>
        <taxon>Neoteleostei</taxon>
        <taxon>Acanthomorphata</taxon>
        <taxon>Ovalentaria</taxon>
        <taxon>Atherinomorphae</taxon>
        <taxon>Beloniformes</taxon>
        <taxon>Adrianichthyidae</taxon>
        <taxon>Oryziinae</taxon>
        <taxon>Oryzias</taxon>
    </lineage>
</organism>
<proteinExistence type="predicted"/>
<gene>
    <name evidence="3" type="ORF">OJAV_G00069640</name>
</gene>
<keyword evidence="4" id="KW-1185">Reference proteome</keyword>
<dbReference type="EMBL" id="CM012443">
    <property type="protein sequence ID" value="RVE70936.1"/>
    <property type="molecule type" value="Genomic_DNA"/>
</dbReference>
<keyword evidence="2" id="KW-0812">Transmembrane</keyword>
<evidence type="ECO:0000256" key="1">
    <source>
        <dbReference type="SAM" id="MobiDB-lite"/>
    </source>
</evidence>
<dbReference type="AlphaFoldDB" id="A0A3S2PB32"/>
<evidence type="ECO:0000256" key="2">
    <source>
        <dbReference type="SAM" id="Phobius"/>
    </source>
</evidence>
<name>A0A3S2PB32_ORYJA</name>
<keyword evidence="2" id="KW-1133">Transmembrane helix</keyword>
<dbReference type="OrthoDB" id="8950815at2759"/>
<accession>A0A3S2PB32</accession>
<sequence>MQKFIVTRPLNFTRKTARASVLHLKNCDRKQPLEVCCGALRGFLIETPTMNIISWTGFAPSEAGTTMTITPTSLPFTSGSTQPHIISTSVVTTEVPSGSDSVVIGVVVVVILVTIAVFGVLLYRYLCHNKGNYWTTGELAPGEDPEESSNQTAGEKREYFI</sequence>
<protein>
    <recommendedName>
        <fullName evidence="5">Neurexin/syndecan/glycophorin C domain-containing protein</fullName>
    </recommendedName>
</protein>
<evidence type="ECO:0000313" key="4">
    <source>
        <dbReference type="Proteomes" id="UP000283210"/>
    </source>
</evidence>
<evidence type="ECO:0000313" key="3">
    <source>
        <dbReference type="EMBL" id="RVE70936.1"/>
    </source>
</evidence>
<feature type="transmembrane region" description="Helical" evidence="2">
    <location>
        <begin position="102"/>
        <end position="123"/>
    </location>
</feature>